<organism evidence="1">
    <name type="scientific">hydrothermal vent metagenome</name>
    <dbReference type="NCBI Taxonomy" id="652676"/>
    <lineage>
        <taxon>unclassified sequences</taxon>
        <taxon>metagenomes</taxon>
        <taxon>ecological metagenomes</taxon>
    </lineage>
</organism>
<accession>A0A1W1BY33</accession>
<gene>
    <name evidence="1" type="ORF">MNB_SV-12-627</name>
</gene>
<evidence type="ECO:0000313" key="1">
    <source>
        <dbReference type="EMBL" id="SFV58371.1"/>
    </source>
</evidence>
<dbReference type="AlphaFoldDB" id="A0A1W1BY33"/>
<name>A0A1W1BY33_9ZZZZ</name>
<protein>
    <submittedName>
        <fullName evidence="1">Uncharacterized protein</fullName>
    </submittedName>
</protein>
<dbReference type="EMBL" id="FPHE01000083">
    <property type="protein sequence ID" value="SFV58371.1"/>
    <property type="molecule type" value="Genomic_DNA"/>
</dbReference>
<reference evidence="1" key="1">
    <citation type="submission" date="2016-10" db="EMBL/GenBank/DDBJ databases">
        <authorList>
            <person name="de Groot N.N."/>
        </authorList>
    </citation>
    <scope>NUCLEOTIDE SEQUENCE</scope>
</reference>
<sequence>MINSLKEIFPHIDEKRCLQFITKKVFEIFDHEEDKKCYILEENGQFKVLNSNQKEIGFIAVDECLFDSSDGSRSDCIVFDDEVLCFIELKHCKNKNISRNRQKAKSQLIATIEFFKEKIDIKQKLEAYICITCSSDEDKITMTPRANNEQAQLEFEEFFDTQLFYKCEKEFQ</sequence>
<proteinExistence type="predicted"/>